<dbReference type="Proteomes" id="UP000252355">
    <property type="component" value="Unassembled WGS sequence"/>
</dbReference>
<dbReference type="EMBL" id="QOQW01000026">
    <property type="protein sequence ID" value="RCK78205.1"/>
    <property type="molecule type" value="Genomic_DNA"/>
</dbReference>
<name>A0A367ZJB0_9BACT</name>
<comment type="caution">
    <text evidence="1">The sequence shown here is derived from an EMBL/GenBank/DDBJ whole genome shotgun (WGS) entry which is preliminary data.</text>
</comment>
<reference evidence="1 2" key="1">
    <citation type="submission" date="2018-05" db="EMBL/GenBank/DDBJ databases">
        <title>A metagenomic window into the 2 km-deep terrestrial subsurface aquifer revealed taxonomically and functionally diverse microbial community comprising novel uncultured bacterial lineages.</title>
        <authorList>
            <person name="Kadnikov V.V."/>
            <person name="Mardanov A.V."/>
            <person name="Beletsky A.V."/>
            <person name="Banks D."/>
            <person name="Pimenov N.V."/>
            <person name="Frank Y.A."/>
            <person name="Karnachuk O.V."/>
            <person name="Ravin N.V."/>
        </authorList>
    </citation>
    <scope>NUCLEOTIDE SEQUENCE [LARGE SCALE GENOMIC DNA]</scope>
    <source>
        <strain evidence="1">BY5</strain>
    </source>
</reference>
<protein>
    <submittedName>
        <fullName evidence="1">Uncharacterized protein</fullName>
    </submittedName>
</protein>
<gene>
    <name evidence="1" type="ORF">OZSIB_1721</name>
</gene>
<accession>A0A367ZJB0</accession>
<evidence type="ECO:0000313" key="1">
    <source>
        <dbReference type="EMBL" id="RCK78205.1"/>
    </source>
</evidence>
<evidence type="ECO:0000313" key="2">
    <source>
        <dbReference type="Proteomes" id="UP000252355"/>
    </source>
</evidence>
<organism evidence="1 2">
    <name type="scientific">Candidatus Ozemobacter sibiricus</name>
    <dbReference type="NCBI Taxonomy" id="2268124"/>
    <lineage>
        <taxon>Bacteria</taxon>
        <taxon>Candidatus Ozemobacteria</taxon>
        <taxon>Candidatus Ozemobacterales</taxon>
        <taxon>Candidatus Ozemobacteraceae</taxon>
        <taxon>Candidatus Ozemobacter</taxon>
    </lineage>
</organism>
<dbReference type="AlphaFoldDB" id="A0A367ZJB0"/>
<proteinExistence type="predicted"/>
<sequence length="55" mass="6355">MEPVPFKDLTCLLPNPKRWLGAGYPRPACRTCDGRSRLDVPKNVSPRRFSRPWCL</sequence>